<reference evidence="3 4" key="1">
    <citation type="journal article" date="2021" name="ISME Commun">
        <title>Automated analysis of genomic sequences facilitates high-throughput and comprehensive description of bacteria.</title>
        <authorList>
            <person name="Hitch T.C.A."/>
        </authorList>
    </citation>
    <scope>NUCLEOTIDE SEQUENCE [LARGE SCALE GENOMIC DNA]</scope>
    <source>
        <strain evidence="3 4">Sanger_29</strain>
    </source>
</reference>
<sequence>MRCKNKIRTLQMGMLTGLMAFAIPVLTGAEDAAEQVDIEELFYTYSNDTQVYDFTDPAYLQGRLSSLEYKKYDGYLALDQLDLDWNGTEELLAIRVKQPDENTDQNNLIAEVYQYEGDKLKRAAQCTLAEDILTTSEADINVFLVSTDNGMYLCCEEKETMNFLADGVDWNLRTFTYDGTSFVQQADTGIAGSAWEDSEVEPARDALNAMGLYPAELVTIPITDQVDNLTKVNVIQRYLTEDIDTVDAYLDNPEAELMQYGETWFHSYQNENRENKNADNFAAYEEQSEALAETADSSEDYIIPDSDSRYITDEDLTGLSDYEILLARNEIYARHGRIFVNEDLNSYFRSKSWYQPAVSGEDFTEEYAASVFNEYERANIDTIVKYEQAHNINQM</sequence>
<keyword evidence="4" id="KW-1185">Reference proteome</keyword>
<organism evidence="3 4">
    <name type="scientific">Muricoprocola aceti</name>
    <dbReference type="NCBI Taxonomy" id="2981772"/>
    <lineage>
        <taxon>Bacteria</taxon>
        <taxon>Bacillati</taxon>
        <taxon>Bacillota</taxon>
        <taxon>Clostridia</taxon>
        <taxon>Lachnospirales</taxon>
        <taxon>Lachnospiraceae</taxon>
        <taxon>Muricoprocola</taxon>
    </lineage>
</organism>
<feature type="chain" id="PRO_5046388919" evidence="1">
    <location>
        <begin position="23"/>
        <end position="395"/>
    </location>
</feature>
<evidence type="ECO:0000256" key="1">
    <source>
        <dbReference type="SAM" id="SignalP"/>
    </source>
</evidence>
<dbReference type="InterPro" id="IPR025582">
    <property type="entry name" value="YARHG_dom"/>
</dbReference>
<dbReference type="EMBL" id="JAOQKE010000001">
    <property type="protein sequence ID" value="MCU6724142.1"/>
    <property type="molecule type" value="Genomic_DNA"/>
</dbReference>
<comment type="caution">
    <text evidence="3">The sequence shown here is derived from an EMBL/GenBank/DDBJ whole genome shotgun (WGS) entry which is preliminary data.</text>
</comment>
<accession>A0ABT2SI20</accession>
<evidence type="ECO:0000313" key="3">
    <source>
        <dbReference type="EMBL" id="MCU6724142.1"/>
    </source>
</evidence>
<feature type="signal peptide" evidence="1">
    <location>
        <begin position="1"/>
        <end position="22"/>
    </location>
</feature>
<keyword evidence="1" id="KW-0732">Signal</keyword>
<protein>
    <submittedName>
        <fullName evidence="3">YARHG domain-containing protein</fullName>
    </submittedName>
</protein>
<feature type="domain" description="YARHG" evidence="2">
    <location>
        <begin position="299"/>
        <end position="388"/>
    </location>
</feature>
<dbReference type="SMART" id="SM01324">
    <property type="entry name" value="YARHG"/>
    <property type="match status" value="1"/>
</dbReference>
<evidence type="ECO:0000259" key="2">
    <source>
        <dbReference type="SMART" id="SM01324"/>
    </source>
</evidence>
<proteinExistence type="predicted"/>
<dbReference type="Gene3D" id="1.20.58.1690">
    <property type="match status" value="1"/>
</dbReference>
<dbReference type="InterPro" id="IPR038434">
    <property type="entry name" value="YARHG_sf"/>
</dbReference>
<evidence type="ECO:0000313" key="4">
    <source>
        <dbReference type="Proteomes" id="UP001652338"/>
    </source>
</evidence>
<name>A0ABT2SI20_9FIRM</name>
<dbReference type="RefSeq" id="WP_262653387.1">
    <property type="nucleotide sequence ID" value="NZ_JAOQKE010000001.1"/>
</dbReference>
<gene>
    <name evidence="3" type="ORF">OCV47_02005</name>
</gene>
<dbReference type="Pfam" id="PF13308">
    <property type="entry name" value="YARHG"/>
    <property type="match status" value="1"/>
</dbReference>
<dbReference type="Proteomes" id="UP001652338">
    <property type="component" value="Unassembled WGS sequence"/>
</dbReference>